<dbReference type="GO" id="GO:0033768">
    <property type="term" value="C:SUMO-targeted ubiquitin ligase complex"/>
    <property type="evidence" value="ECO:0007669"/>
    <property type="project" value="TreeGrafter"/>
</dbReference>
<feature type="domain" description="RING-type" evidence="6">
    <location>
        <begin position="335"/>
        <end position="375"/>
    </location>
</feature>
<dbReference type="GO" id="GO:0008270">
    <property type="term" value="F:zinc ion binding"/>
    <property type="evidence" value="ECO:0007669"/>
    <property type="project" value="UniProtKB-KW"/>
</dbReference>
<dbReference type="InterPro" id="IPR017907">
    <property type="entry name" value="Znf_RING_CS"/>
</dbReference>
<dbReference type="Gene3D" id="3.30.40.10">
    <property type="entry name" value="Zinc/RING finger domain, C3HC4 (zinc finger)"/>
    <property type="match status" value="1"/>
</dbReference>
<evidence type="ECO:0000256" key="1">
    <source>
        <dbReference type="ARBA" id="ARBA00022723"/>
    </source>
</evidence>
<dbReference type="SMART" id="SM00184">
    <property type="entry name" value="RING"/>
    <property type="match status" value="1"/>
</dbReference>
<sequence length="388" mass="43031">MADKRTRKKEFTDLEAVDDMLDSVDNFIEGIYRDLNIRSFSIPELNSVPQILNSSSRSTSPSPPWSSPVRALDKAKVTNTSNSPNVCRRHRILEPIFHPEFAVETVRGVYKTTVNDYVVHSIIIVSFTGNRFYGTPDHNLRSVGISVGNSSTISSGGLMAPSLITSSKTTNLMRSNSSRRKPSACHANAAESIIDLTQLQTPESLRYGLAGRGGRGDHRRNNYEDRDIIIVSPRCNEVIDLSTPTNSAQQVSSRVLCLDQTSSEHNISGAPIRRITSNNQHRGRFSNRPSRSQQSIVSPNTSKPKKAMDKSSSNEYSLLSTVLPTTPCARTSFLCPVCMESTVQRQPTSTRCGHVFCQSCIRQAIEFSRKCPLCKAQVLPSHLLRIYL</sequence>
<feature type="region of interest" description="Disordered" evidence="5">
    <location>
        <begin position="268"/>
        <end position="311"/>
    </location>
</feature>
<accession>A0A1B0FEK2</accession>
<evidence type="ECO:0000256" key="4">
    <source>
        <dbReference type="PROSITE-ProRule" id="PRU00175"/>
    </source>
</evidence>
<dbReference type="AlphaFoldDB" id="A0A1B0FEK2"/>
<dbReference type="InterPro" id="IPR013083">
    <property type="entry name" value="Znf_RING/FYVE/PHD"/>
</dbReference>
<dbReference type="STRING" id="37546.A0A1B0FEK2"/>
<protein>
    <recommendedName>
        <fullName evidence="6">RING-type domain-containing protein</fullName>
    </recommendedName>
</protein>
<name>A0A1B0FEK2_GLOMM</name>
<feature type="compositionally biased region" description="Polar residues" evidence="5">
    <location>
        <begin position="287"/>
        <end position="302"/>
    </location>
</feature>
<keyword evidence="8" id="KW-1185">Reference proteome</keyword>
<dbReference type="InterPro" id="IPR049627">
    <property type="entry name" value="SLX8"/>
</dbReference>
<dbReference type="GO" id="GO:0032183">
    <property type="term" value="F:SUMO binding"/>
    <property type="evidence" value="ECO:0007669"/>
    <property type="project" value="TreeGrafter"/>
</dbReference>
<dbReference type="GO" id="GO:0140082">
    <property type="term" value="F:SUMO-ubiquitin ligase activity"/>
    <property type="evidence" value="ECO:0007669"/>
    <property type="project" value="TreeGrafter"/>
</dbReference>
<keyword evidence="2 4" id="KW-0863">Zinc-finger</keyword>
<keyword evidence="1" id="KW-0479">Metal-binding</keyword>
<keyword evidence="3" id="KW-0862">Zinc</keyword>
<dbReference type="EMBL" id="CCAG010001988">
    <property type="status" value="NOT_ANNOTATED_CDS"/>
    <property type="molecule type" value="Genomic_DNA"/>
</dbReference>
<evidence type="ECO:0000256" key="5">
    <source>
        <dbReference type="SAM" id="MobiDB-lite"/>
    </source>
</evidence>
<dbReference type="Proteomes" id="UP000092444">
    <property type="component" value="Unassembled WGS sequence"/>
</dbReference>
<dbReference type="SUPFAM" id="SSF57850">
    <property type="entry name" value="RING/U-box"/>
    <property type="match status" value="1"/>
</dbReference>
<dbReference type="EnsemblMetazoa" id="GMOY002021-RA">
    <property type="protein sequence ID" value="GMOY002021-PA"/>
    <property type="gene ID" value="GMOY002021"/>
</dbReference>
<dbReference type="PANTHER" id="PTHR47094:SF1">
    <property type="entry name" value="RING-TYPE E3 UBIQUITIN TRANSFERASE"/>
    <property type="match status" value="1"/>
</dbReference>
<evidence type="ECO:0000313" key="7">
    <source>
        <dbReference type="EnsemblMetazoa" id="GMOY002021-PA"/>
    </source>
</evidence>
<dbReference type="PANTHER" id="PTHR47094">
    <property type="entry name" value="ELFLESS, ISOFORM B"/>
    <property type="match status" value="1"/>
</dbReference>
<dbReference type="PROSITE" id="PS00518">
    <property type="entry name" value="ZF_RING_1"/>
    <property type="match status" value="1"/>
</dbReference>
<proteinExistence type="predicted"/>
<dbReference type="Pfam" id="PF13923">
    <property type="entry name" value="zf-C3HC4_2"/>
    <property type="match status" value="1"/>
</dbReference>
<feature type="region of interest" description="Disordered" evidence="5">
    <location>
        <begin position="52"/>
        <end position="84"/>
    </location>
</feature>
<evidence type="ECO:0000313" key="8">
    <source>
        <dbReference type="Proteomes" id="UP000092444"/>
    </source>
</evidence>
<evidence type="ECO:0000259" key="6">
    <source>
        <dbReference type="PROSITE" id="PS50089"/>
    </source>
</evidence>
<dbReference type="PROSITE" id="PS50089">
    <property type="entry name" value="ZF_RING_2"/>
    <property type="match status" value="1"/>
</dbReference>
<reference evidence="7" key="1">
    <citation type="submission" date="2020-05" db="UniProtKB">
        <authorList>
            <consortium name="EnsemblMetazoa"/>
        </authorList>
    </citation>
    <scope>IDENTIFICATION</scope>
    <source>
        <strain evidence="7">Yale</strain>
    </source>
</reference>
<organism evidence="7 8">
    <name type="scientific">Glossina morsitans morsitans</name>
    <name type="common">Savannah tsetse fly</name>
    <dbReference type="NCBI Taxonomy" id="37546"/>
    <lineage>
        <taxon>Eukaryota</taxon>
        <taxon>Metazoa</taxon>
        <taxon>Ecdysozoa</taxon>
        <taxon>Arthropoda</taxon>
        <taxon>Hexapoda</taxon>
        <taxon>Insecta</taxon>
        <taxon>Pterygota</taxon>
        <taxon>Neoptera</taxon>
        <taxon>Endopterygota</taxon>
        <taxon>Diptera</taxon>
        <taxon>Brachycera</taxon>
        <taxon>Muscomorpha</taxon>
        <taxon>Hippoboscoidea</taxon>
        <taxon>Glossinidae</taxon>
        <taxon>Glossina</taxon>
    </lineage>
</organism>
<dbReference type="GO" id="GO:0006511">
    <property type="term" value="P:ubiquitin-dependent protein catabolic process"/>
    <property type="evidence" value="ECO:0007669"/>
    <property type="project" value="TreeGrafter"/>
</dbReference>
<dbReference type="InterPro" id="IPR001841">
    <property type="entry name" value="Znf_RING"/>
</dbReference>
<dbReference type="GO" id="GO:0061630">
    <property type="term" value="F:ubiquitin protein ligase activity"/>
    <property type="evidence" value="ECO:0007669"/>
    <property type="project" value="InterPro"/>
</dbReference>
<evidence type="ECO:0000256" key="2">
    <source>
        <dbReference type="ARBA" id="ARBA00022771"/>
    </source>
</evidence>
<dbReference type="VEuPathDB" id="VectorBase:GMOY002021"/>
<evidence type="ECO:0000256" key="3">
    <source>
        <dbReference type="ARBA" id="ARBA00022833"/>
    </source>
</evidence>